<dbReference type="Pfam" id="PF02719">
    <property type="entry name" value="Polysacc_synt_2"/>
    <property type="match status" value="1"/>
</dbReference>
<feature type="transmembrane region" description="Helical" evidence="2">
    <location>
        <begin position="95"/>
        <end position="119"/>
    </location>
</feature>
<evidence type="ECO:0000256" key="2">
    <source>
        <dbReference type="SAM" id="Phobius"/>
    </source>
</evidence>
<reference evidence="4 5" key="1">
    <citation type="submission" date="2024-04" db="EMBL/GenBank/DDBJ databases">
        <title>Albibacterium profundi sp. nov., isolated from sediment of the Challenger Deep of Mariana Trench.</title>
        <authorList>
            <person name="Wang Y."/>
        </authorList>
    </citation>
    <scope>NUCLEOTIDE SEQUENCE [LARGE SCALE GENOMIC DNA]</scope>
    <source>
        <strain evidence="4 5">RHL897</strain>
    </source>
</reference>
<evidence type="ECO:0000313" key="4">
    <source>
        <dbReference type="EMBL" id="MFB5946849.1"/>
    </source>
</evidence>
<comment type="similarity">
    <text evidence="1">Belongs to the polysaccharide synthase family.</text>
</comment>
<keyword evidence="2" id="KW-1133">Transmembrane helix</keyword>
<keyword evidence="2" id="KW-0472">Membrane</keyword>
<proteinExistence type="inferred from homology"/>
<dbReference type="Proteomes" id="UP001580928">
    <property type="component" value="Unassembled WGS sequence"/>
</dbReference>
<dbReference type="SUPFAM" id="SSF51735">
    <property type="entry name" value="NAD(P)-binding Rossmann-fold domains"/>
    <property type="match status" value="2"/>
</dbReference>
<evidence type="ECO:0000313" key="5">
    <source>
        <dbReference type="Proteomes" id="UP001580928"/>
    </source>
</evidence>
<feature type="transmembrane region" description="Helical" evidence="2">
    <location>
        <begin position="61"/>
        <end position="83"/>
    </location>
</feature>
<dbReference type="InterPro" id="IPR051203">
    <property type="entry name" value="Polysaccharide_Synthase-Rel"/>
</dbReference>
<protein>
    <submittedName>
        <fullName evidence="4">Nucleoside-diphosphate sugar epimerase/dehydratase</fullName>
    </submittedName>
</protein>
<dbReference type="CDD" id="cd05237">
    <property type="entry name" value="UDP_invert_4-6DH_SDR_e"/>
    <property type="match status" value="1"/>
</dbReference>
<comment type="caution">
    <text evidence="4">The sequence shown here is derived from an EMBL/GenBank/DDBJ whole genome shotgun (WGS) entry which is preliminary data.</text>
</comment>
<organism evidence="4 5">
    <name type="scientific">Albibacterium profundi</name>
    <dbReference type="NCBI Taxonomy" id="3134906"/>
    <lineage>
        <taxon>Bacteria</taxon>
        <taxon>Pseudomonadati</taxon>
        <taxon>Bacteroidota</taxon>
        <taxon>Sphingobacteriia</taxon>
        <taxon>Sphingobacteriales</taxon>
        <taxon>Sphingobacteriaceae</taxon>
        <taxon>Albibacterium</taxon>
    </lineage>
</organism>
<dbReference type="PANTHER" id="PTHR43318">
    <property type="entry name" value="UDP-N-ACETYLGLUCOSAMINE 4,6-DEHYDRATASE"/>
    <property type="match status" value="1"/>
</dbReference>
<keyword evidence="2" id="KW-0812">Transmembrane</keyword>
<evidence type="ECO:0000256" key="1">
    <source>
        <dbReference type="ARBA" id="ARBA00007430"/>
    </source>
</evidence>
<accession>A0ABV5CHA4</accession>
<keyword evidence="5" id="KW-1185">Reference proteome</keyword>
<dbReference type="EMBL" id="JBBVGT010000003">
    <property type="protein sequence ID" value="MFB5946849.1"/>
    <property type="molecule type" value="Genomic_DNA"/>
</dbReference>
<dbReference type="InterPro" id="IPR036291">
    <property type="entry name" value="NAD(P)-bd_dom_sf"/>
</dbReference>
<dbReference type="RefSeq" id="WP_375558378.1">
    <property type="nucleotide sequence ID" value="NZ_JBBVGT010000003.1"/>
</dbReference>
<evidence type="ECO:0000259" key="3">
    <source>
        <dbReference type="Pfam" id="PF02719"/>
    </source>
</evidence>
<sequence>MIAPRLRRLKIIKDFLLNDQHLPHWMILIADMLIIYMSFTLAFGLINLFDFQQVNFSQYVIYTGVYCLTALPVVYFGGLHTGLLRYSNTKDLFRIFAATVTFSGLFFFEMMIFGASVIGEGMQKFVLILVVNFFICTCLLASLRVFAKSVFFMLTRNVYNKKVHRVLIFGSDKNAVLLKHGIETNRDVIYRVEGFIDTDTTRLNSYLEQKKVYKSDHLEQVVNRKRIDELVVVNEGLDKAHNKEVIERAVALGVKVLTVPPVNTWLSGKLDKKQIKNLRIEDLLQREPIKIDQTEVRNDLQGKRVLITGAAGSIGSEIVRQVLSYGPSSLILCDNAESPLHNMQLEVEESFPSAKVSLFVSDVRDYRRMEEIFEKSRPQVVYHAAAYKHVPLMESNPFEAINVNVRGSKNLADLSVRFGVKKFVMVSTDKAVNPTNIMGASKRLAEIYIQALNSYLGGETRFITTRFGNVLGSNGSVIPRFRSQIEKGGPLTVTHPEITRYFMTIPEAVQLVLEAGTMGTGGEIYVFDMGEPVKIVDMAKKMIKLAGLELDRDIKIVFTGLRPGEKLYEELLASAEETIPTHHEKISIARVRSYKYQEIAEQVEELLTINKLQIKENTVFKMKEIVPEFKSKNSEYELLDRRIEKDRKHLDTADA</sequence>
<gene>
    <name evidence="4" type="ORF">WKR92_13525</name>
</gene>
<dbReference type="PANTHER" id="PTHR43318:SF1">
    <property type="entry name" value="POLYSACCHARIDE BIOSYNTHESIS PROTEIN EPSC-RELATED"/>
    <property type="match status" value="1"/>
</dbReference>
<feature type="domain" description="Polysaccharide biosynthesis protein CapD-like" evidence="3">
    <location>
        <begin position="305"/>
        <end position="589"/>
    </location>
</feature>
<dbReference type="InterPro" id="IPR003869">
    <property type="entry name" value="Polysac_CapD-like"/>
</dbReference>
<name>A0ABV5CHA4_9SPHI</name>
<dbReference type="Gene3D" id="3.40.50.720">
    <property type="entry name" value="NAD(P)-binding Rossmann-like Domain"/>
    <property type="match status" value="2"/>
</dbReference>
<feature type="transmembrane region" description="Helical" evidence="2">
    <location>
        <begin position="25"/>
        <end position="49"/>
    </location>
</feature>
<feature type="transmembrane region" description="Helical" evidence="2">
    <location>
        <begin position="125"/>
        <end position="147"/>
    </location>
</feature>